<dbReference type="AlphaFoldDB" id="A0A9K3LGJ3"/>
<feature type="region of interest" description="Disordered" evidence="1">
    <location>
        <begin position="470"/>
        <end position="492"/>
    </location>
</feature>
<name>A0A9K3LGJ3_9STRA</name>
<dbReference type="PANTHER" id="PTHR36911:SF3">
    <property type="entry name" value="GATA ZINC FINGER DOMAIN-CONTAINING PROTEIN 4-RELATED"/>
    <property type="match status" value="1"/>
</dbReference>
<reference evidence="3" key="1">
    <citation type="journal article" date="2021" name="Sci. Rep.">
        <title>Diploid genomic architecture of Nitzschia inconspicua, an elite biomass production diatom.</title>
        <authorList>
            <person name="Oliver A."/>
            <person name="Podell S."/>
            <person name="Pinowska A."/>
            <person name="Traller J.C."/>
            <person name="Smith S.R."/>
            <person name="McClure R."/>
            <person name="Beliaev A."/>
            <person name="Bohutskyi P."/>
            <person name="Hill E.A."/>
            <person name="Rabines A."/>
            <person name="Zheng H."/>
            <person name="Allen L.Z."/>
            <person name="Kuo A."/>
            <person name="Grigoriev I.V."/>
            <person name="Allen A.E."/>
            <person name="Hazlebeck D."/>
            <person name="Allen E.E."/>
        </authorList>
    </citation>
    <scope>NUCLEOTIDE SEQUENCE</scope>
    <source>
        <strain evidence="3">Hildebrandi</strain>
    </source>
</reference>
<feature type="region of interest" description="Disordered" evidence="1">
    <location>
        <begin position="385"/>
        <end position="409"/>
    </location>
</feature>
<feature type="region of interest" description="Disordered" evidence="1">
    <location>
        <begin position="118"/>
        <end position="148"/>
    </location>
</feature>
<feature type="compositionally biased region" description="Acidic residues" evidence="1">
    <location>
        <begin position="166"/>
        <end position="177"/>
    </location>
</feature>
<feature type="region of interest" description="Disordered" evidence="1">
    <location>
        <begin position="576"/>
        <end position="619"/>
    </location>
</feature>
<feature type="region of interest" description="Disordered" evidence="1">
    <location>
        <begin position="164"/>
        <end position="184"/>
    </location>
</feature>
<organism evidence="3 4">
    <name type="scientific">Nitzschia inconspicua</name>
    <dbReference type="NCBI Taxonomy" id="303405"/>
    <lineage>
        <taxon>Eukaryota</taxon>
        <taxon>Sar</taxon>
        <taxon>Stramenopiles</taxon>
        <taxon>Ochrophyta</taxon>
        <taxon>Bacillariophyta</taxon>
        <taxon>Bacillariophyceae</taxon>
        <taxon>Bacillariophycidae</taxon>
        <taxon>Bacillariales</taxon>
        <taxon>Bacillariaceae</taxon>
        <taxon>Nitzschia</taxon>
    </lineage>
</organism>
<evidence type="ECO:0000259" key="2">
    <source>
        <dbReference type="Pfam" id="PF20179"/>
    </source>
</evidence>
<keyword evidence="4" id="KW-1185">Reference proteome</keyword>
<feature type="region of interest" description="Disordered" evidence="1">
    <location>
        <begin position="316"/>
        <end position="349"/>
    </location>
</feature>
<dbReference type="Pfam" id="PF20179">
    <property type="entry name" value="MSS51_C"/>
    <property type="match status" value="1"/>
</dbReference>
<feature type="domain" description="Mitochondrial splicing suppressor 51-like C-terminal" evidence="2">
    <location>
        <begin position="342"/>
        <end position="613"/>
    </location>
</feature>
<evidence type="ECO:0000313" key="3">
    <source>
        <dbReference type="EMBL" id="KAG7361970.1"/>
    </source>
</evidence>
<evidence type="ECO:0000313" key="4">
    <source>
        <dbReference type="Proteomes" id="UP000693970"/>
    </source>
</evidence>
<comment type="caution">
    <text evidence="3">The sequence shown here is derived from an EMBL/GenBank/DDBJ whole genome shotgun (WGS) entry which is preliminary data.</text>
</comment>
<dbReference type="PANTHER" id="PTHR36911">
    <property type="entry name" value="LIM ZINC-BINDING DOMAIN-CONTAINING PROTEIN-RELATED"/>
    <property type="match status" value="1"/>
</dbReference>
<feature type="compositionally biased region" description="Low complexity" evidence="1">
    <location>
        <begin position="392"/>
        <end position="409"/>
    </location>
</feature>
<dbReference type="OrthoDB" id="432970at2759"/>
<proteinExistence type="predicted"/>
<dbReference type="Proteomes" id="UP000693970">
    <property type="component" value="Unassembled WGS sequence"/>
</dbReference>
<feature type="compositionally biased region" description="Low complexity" evidence="1">
    <location>
        <begin position="577"/>
        <end position="593"/>
    </location>
</feature>
<feature type="compositionally biased region" description="Basic and acidic residues" evidence="1">
    <location>
        <begin position="329"/>
        <end position="342"/>
    </location>
</feature>
<dbReference type="InterPro" id="IPR046824">
    <property type="entry name" value="Mss51-like_C"/>
</dbReference>
<feature type="region of interest" description="Disordered" evidence="1">
    <location>
        <begin position="224"/>
        <end position="272"/>
    </location>
</feature>
<feature type="region of interest" description="Disordered" evidence="1">
    <location>
        <begin position="526"/>
        <end position="545"/>
    </location>
</feature>
<gene>
    <name evidence="3" type="ORF">IV203_025636</name>
</gene>
<evidence type="ECO:0000256" key="1">
    <source>
        <dbReference type="SAM" id="MobiDB-lite"/>
    </source>
</evidence>
<feature type="compositionally biased region" description="Low complexity" evidence="1">
    <location>
        <begin position="118"/>
        <end position="145"/>
    </location>
</feature>
<feature type="compositionally biased region" description="Low complexity" evidence="1">
    <location>
        <begin position="241"/>
        <end position="258"/>
    </location>
</feature>
<dbReference type="EMBL" id="JAGRRH010000012">
    <property type="protein sequence ID" value="KAG7361970.1"/>
    <property type="molecule type" value="Genomic_DNA"/>
</dbReference>
<protein>
    <recommendedName>
        <fullName evidence="2">Mitochondrial splicing suppressor 51-like C-terminal domain-containing protein</fullName>
    </recommendedName>
</protein>
<sequence length="652" mass="73985">MTTFQFSLGPPSLDNHNDDTDDTDDDDDDSSNNHHGDRKRTSGTSGSSSMDVHYPTIADRALQALEEEYRNCCLLEEKTNTNATTPTSNVVVDDDDNDTKIIAAAYDHWRKSTQSTLQQTTNKQSNTTNTNTIQPPHHQLQQRQQLQHDDAHTFPVVWDTIPEQQQQEEEEEEEDHSDFDKNINIEKKKKKKEVVELPIDTNAVRKVVETLSINHNDTNFQKKFVQWQQQQQQQQHHRQNKQNNNNQNNNNNDNNSIPQPQPHPIIPVSSQKAFLRSTPKAVQATANLTRSATLAEAIVRIIPSLAVAAVLSSSSSSLQGDNHIHNNRINHDNDDKNHDHHPNQNQKRGRTLVIDIVGVDHVECSSVAKIQRTFAPLVRWLASSNNDDDNDNNNNNNNDNNNSNNNNYDYDYDSIHLRLIGRDLVSPIPQQQPIPLLLDETSTPRDGNILQTEAVATCHTAVYHEFLAEQQPKQQAEEEEEQEHSKQSSSLFTRQSPDLVVAFNAGIWGYEEWKPTIRYLATRNHNNSNTINTKNDNDNDDTNQNKTAIPLVVTAYTLSECWEDYHTIQQTINELASPSSTSQSSSSSSSSSSYQTQVLWKPETNPYGSNVVRETRSSDAEYKENAYWQAWLFSSLPRGEGGNNHTDQTVYK</sequence>
<feature type="region of interest" description="Disordered" evidence="1">
    <location>
        <begin position="1"/>
        <end position="52"/>
    </location>
</feature>
<feature type="compositionally biased region" description="Acidic residues" evidence="1">
    <location>
        <begin position="19"/>
        <end position="30"/>
    </location>
</feature>
<reference evidence="3" key="2">
    <citation type="submission" date="2021-04" db="EMBL/GenBank/DDBJ databases">
        <authorList>
            <person name="Podell S."/>
        </authorList>
    </citation>
    <scope>NUCLEOTIDE SEQUENCE</scope>
    <source>
        <strain evidence="3">Hildebrandi</strain>
    </source>
</reference>
<accession>A0A9K3LGJ3</accession>